<dbReference type="EMBL" id="JAWJWE010000036">
    <property type="protein sequence ID" value="KAK6628763.1"/>
    <property type="molecule type" value="Genomic_DNA"/>
</dbReference>
<feature type="region of interest" description="Disordered" evidence="1">
    <location>
        <begin position="128"/>
        <end position="148"/>
    </location>
</feature>
<evidence type="ECO:0000313" key="3">
    <source>
        <dbReference type="Proteomes" id="UP001372834"/>
    </source>
</evidence>
<evidence type="ECO:0000256" key="1">
    <source>
        <dbReference type="SAM" id="MobiDB-lite"/>
    </source>
</evidence>
<evidence type="ECO:0000313" key="2">
    <source>
        <dbReference type="EMBL" id="KAK6628763.1"/>
    </source>
</evidence>
<gene>
    <name evidence="2" type="ORF">RUM43_002579</name>
</gene>
<accession>A0AAN8RW06</accession>
<name>A0AAN8RW06_POLSC</name>
<comment type="caution">
    <text evidence="2">The sequence shown here is derived from an EMBL/GenBank/DDBJ whole genome shotgun (WGS) entry which is preliminary data.</text>
</comment>
<sequence length="148" mass="16439">MFRSSLRASQYRTGRLLEILRIATPIKHVAHVVGTYVRPDTLSLVPSHQAINLHSPEKEKEKNCLRIRKINVDETKDHHVEWLTQGCPRTPAPVSMIANPATPSAEQSLRTGAMRRTVVVEMGATRLGGPVPSDLRLNSVDDEPDSCI</sequence>
<organism evidence="2 3">
    <name type="scientific">Polyplax serrata</name>
    <name type="common">Common mouse louse</name>
    <dbReference type="NCBI Taxonomy" id="468196"/>
    <lineage>
        <taxon>Eukaryota</taxon>
        <taxon>Metazoa</taxon>
        <taxon>Ecdysozoa</taxon>
        <taxon>Arthropoda</taxon>
        <taxon>Hexapoda</taxon>
        <taxon>Insecta</taxon>
        <taxon>Pterygota</taxon>
        <taxon>Neoptera</taxon>
        <taxon>Paraneoptera</taxon>
        <taxon>Psocodea</taxon>
        <taxon>Troctomorpha</taxon>
        <taxon>Phthiraptera</taxon>
        <taxon>Anoplura</taxon>
        <taxon>Polyplacidae</taxon>
        <taxon>Polyplax</taxon>
    </lineage>
</organism>
<protein>
    <submittedName>
        <fullName evidence="2">Uncharacterized protein</fullName>
    </submittedName>
</protein>
<dbReference type="Proteomes" id="UP001372834">
    <property type="component" value="Unassembled WGS sequence"/>
</dbReference>
<reference evidence="2 3" key="1">
    <citation type="submission" date="2023-10" db="EMBL/GenBank/DDBJ databases">
        <title>Genomes of two closely related lineages of the louse Polyplax serrata with different host specificities.</title>
        <authorList>
            <person name="Martinu J."/>
            <person name="Tarabai H."/>
            <person name="Stefka J."/>
            <person name="Hypsa V."/>
        </authorList>
    </citation>
    <scope>NUCLEOTIDE SEQUENCE [LARGE SCALE GENOMIC DNA]</scope>
    <source>
        <strain evidence="2">HR10_N</strain>
    </source>
</reference>
<proteinExistence type="predicted"/>
<dbReference type="AlphaFoldDB" id="A0AAN8RW06"/>